<dbReference type="EMBL" id="PXYX01000027">
    <property type="protein sequence ID" value="PSR25639.1"/>
    <property type="molecule type" value="Genomic_DNA"/>
</dbReference>
<organism evidence="15 16">
    <name type="scientific">Sulfobacillus thermosulfidooxidans</name>
    <dbReference type="NCBI Taxonomy" id="28034"/>
    <lineage>
        <taxon>Bacteria</taxon>
        <taxon>Bacillati</taxon>
        <taxon>Bacillota</taxon>
        <taxon>Clostridia</taxon>
        <taxon>Eubacteriales</taxon>
        <taxon>Clostridiales Family XVII. Incertae Sedis</taxon>
        <taxon>Sulfobacillus</taxon>
    </lineage>
</organism>
<dbReference type="InterPro" id="IPR033728">
    <property type="entry name" value="ThrRS_core"/>
</dbReference>
<dbReference type="CDD" id="cd00860">
    <property type="entry name" value="ThrRS_anticodon"/>
    <property type="match status" value="1"/>
</dbReference>
<evidence type="ECO:0000256" key="7">
    <source>
        <dbReference type="ARBA" id="ARBA00022833"/>
    </source>
</evidence>
<dbReference type="GO" id="GO:0005524">
    <property type="term" value="F:ATP binding"/>
    <property type="evidence" value="ECO:0007669"/>
    <property type="project" value="UniProtKB-UniRule"/>
</dbReference>
<dbReference type="GO" id="GO:0000049">
    <property type="term" value="F:tRNA binding"/>
    <property type="evidence" value="ECO:0007669"/>
    <property type="project" value="UniProtKB-KW"/>
</dbReference>
<evidence type="ECO:0000256" key="1">
    <source>
        <dbReference type="ARBA" id="ARBA00008226"/>
    </source>
</evidence>
<accession>A0A2T2WTR6</accession>
<name>A0A2T2WTR6_SULTH</name>
<feature type="binding site" evidence="13">
    <location>
        <position position="330"/>
    </location>
    <ligand>
        <name>Zn(2+)</name>
        <dbReference type="ChEBI" id="CHEBI:29105"/>
        <note>catalytic</note>
    </ligand>
</feature>
<dbReference type="InterPro" id="IPR045864">
    <property type="entry name" value="aa-tRNA-synth_II/BPL/LPL"/>
</dbReference>
<comment type="similarity">
    <text evidence="1 13">Belongs to the class-II aminoacyl-tRNA synthetase family.</text>
</comment>
<dbReference type="GO" id="GO:0016740">
    <property type="term" value="F:transferase activity"/>
    <property type="evidence" value="ECO:0007669"/>
    <property type="project" value="UniProtKB-ARBA"/>
</dbReference>
<dbReference type="GO" id="GO:0140096">
    <property type="term" value="F:catalytic activity, acting on a protein"/>
    <property type="evidence" value="ECO:0007669"/>
    <property type="project" value="UniProtKB-ARBA"/>
</dbReference>
<comment type="caution">
    <text evidence="13">Lacks conserved residue(s) required for the propagation of feature annotation.</text>
</comment>
<keyword evidence="7 13" id="KW-0862">Zinc</keyword>
<dbReference type="Pfam" id="PF07973">
    <property type="entry name" value="tRNA_SAD"/>
    <property type="match status" value="1"/>
</dbReference>
<comment type="catalytic activity">
    <reaction evidence="12 13">
        <text>tRNA(Thr) + L-threonine + ATP = L-threonyl-tRNA(Thr) + AMP + diphosphate + H(+)</text>
        <dbReference type="Rhea" id="RHEA:24624"/>
        <dbReference type="Rhea" id="RHEA-COMP:9670"/>
        <dbReference type="Rhea" id="RHEA-COMP:9704"/>
        <dbReference type="ChEBI" id="CHEBI:15378"/>
        <dbReference type="ChEBI" id="CHEBI:30616"/>
        <dbReference type="ChEBI" id="CHEBI:33019"/>
        <dbReference type="ChEBI" id="CHEBI:57926"/>
        <dbReference type="ChEBI" id="CHEBI:78442"/>
        <dbReference type="ChEBI" id="CHEBI:78534"/>
        <dbReference type="ChEBI" id="CHEBI:456215"/>
        <dbReference type="EC" id="6.1.1.3"/>
    </reaction>
</comment>
<evidence type="ECO:0000256" key="13">
    <source>
        <dbReference type="HAMAP-Rule" id="MF_00184"/>
    </source>
</evidence>
<dbReference type="SMART" id="SM00863">
    <property type="entry name" value="tRNA_SAD"/>
    <property type="match status" value="1"/>
</dbReference>
<dbReference type="Gene3D" id="3.30.54.20">
    <property type="match status" value="1"/>
</dbReference>
<gene>
    <name evidence="13" type="primary">thrS</name>
    <name evidence="15" type="ORF">C7B47_11640</name>
</gene>
<comment type="subcellular location">
    <subcellularLocation>
        <location evidence="13">Cytoplasm</location>
    </subcellularLocation>
</comment>
<evidence type="ECO:0000256" key="11">
    <source>
        <dbReference type="ARBA" id="ARBA00023146"/>
    </source>
</evidence>
<dbReference type="FunFam" id="3.30.930.10:FF:000002">
    <property type="entry name" value="Threonine--tRNA ligase"/>
    <property type="match status" value="1"/>
</dbReference>
<dbReference type="Gene3D" id="3.30.930.10">
    <property type="entry name" value="Bira Bifunctional Protein, Domain 2"/>
    <property type="match status" value="1"/>
</dbReference>
<evidence type="ECO:0000259" key="14">
    <source>
        <dbReference type="PROSITE" id="PS50862"/>
    </source>
</evidence>
<dbReference type="PRINTS" id="PR01047">
    <property type="entry name" value="TRNASYNTHTHR"/>
</dbReference>
<evidence type="ECO:0000313" key="16">
    <source>
        <dbReference type="Proteomes" id="UP000242705"/>
    </source>
</evidence>
<dbReference type="GO" id="GO:0046872">
    <property type="term" value="F:metal ion binding"/>
    <property type="evidence" value="ECO:0007669"/>
    <property type="project" value="UniProtKB-KW"/>
</dbReference>
<evidence type="ECO:0000256" key="2">
    <source>
        <dbReference type="ARBA" id="ARBA00022490"/>
    </source>
</evidence>
<evidence type="ECO:0000256" key="6">
    <source>
        <dbReference type="ARBA" id="ARBA00022741"/>
    </source>
</evidence>
<protein>
    <recommendedName>
        <fullName evidence="13">Threonine--tRNA ligase</fullName>
        <ecNumber evidence="13">6.1.1.3</ecNumber>
    </recommendedName>
    <alternativeName>
        <fullName evidence="13">Threonyl-tRNA synthetase</fullName>
        <shortName evidence="13">ThrRS</shortName>
    </alternativeName>
</protein>
<dbReference type="Pfam" id="PF00587">
    <property type="entry name" value="tRNA-synt_2b"/>
    <property type="match status" value="1"/>
</dbReference>
<dbReference type="GO" id="GO:0004829">
    <property type="term" value="F:threonine-tRNA ligase activity"/>
    <property type="evidence" value="ECO:0007669"/>
    <property type="project" value="UniProtKB-UniRule"/>
</dbReference>
<dbReference type="FunFam" id="3.40.50.800:FF:000001">
    <property type="entry name" value="Threonine--tRNA ligase"/>
    <property type="match status" value="1"/>
</dbReference>
<dbReference type="GO" id="GO:0006435">
    <property type="term" value="P:threonyl-tRNA aminoacylation"/>
    <property type="evidence" value="ECO:0007669"/>
    <property type="project" value="UniProtKB-UniRule"/>
</dbReference>
<dbReference type="Proteomes" id="UP000242705">
    <property type="component" value="Unassembled WGS sequence"/>
</dbReference>
<dbReference type="NCBIfam" id="TIGR00418">
    <property type="entry name" value="thrS"/>
    <property type="match status" value="1"/>
</dbReference>
<dbReference type="EC" id="6.1.1.3" evidence="13"/>
<evidence type="ECO:0000256" key="8">
    <source>
        <dbReference type="ARBA" id="ARBA00022840"/>
    </source>
</evidence>
<dbReference type="PANTHER" id="PTHR11451">
    <property type="entry name" value="THREONINE-TRNA LIGASE"/>
    <property type="match status" value="1"/>
</dbReference>
<evidence type="ECO:0000313" key="15">
    <source>
        <dbReference type="EMBL" id="PSR25639.1"/>
    </source>
</evidence>
<keyword evidence="9 13" id="KW-0694">RNA-binding</keyword>
<comment type="cofactor">
    <cofactor evidence="13">
        <name>Zn(2+)</name>
        <dbReference type="ChEBI" id="CHEBI:29105"/>
    </cofactor>
    <text evidence="13">Binds 1 zinc ion per subunit.</text>
</comment>
<dbReference type="CDD" id="cd00771">
    <property type="entry name" value="ThrRS_core"/>
    <property type="match status" value="1"/>
</dbReference>
<feature type="binding site" evidence="13">
    <location>
        <position position="506"/>
    </location>
    <ligand>
        <name>Zn(2+)</name>
        <dbReference type="ChEBI" id="CHEBI:29105"/>
        <note>catalytic</note>
    </ligand>
</feature>
<dbReference type="PROSITE" id="PS50862">
    <property type="entry name" value="AA_TRNA_LIGASE_II"/>
    <property type="match status" value="1"/>
</dbReference>
<dbReference type="InterPro" id="IPR036621">
    <property type="entry name" value="Anticodon-bd_dom_sf"/>
</dbReference>
<dbReference type="PANTHER" id="PTHR11451:SF44">
    <property type="entry name" value="THREONINE--TRNA LIGASE, CHLOROPLASTIC_MITOCHONDRIAL 2"/>
    <property type="match status" value="1"/>
</dbReference>
<dbReference type="GO" id="GO:0005737">
    <property type="term" value="C:cytoplasm"/>
    <property type="evidence" value="ECO:0007669"/>
    <property type="project" value="UniProtKB-SubCell"/>
</dbReference>
<feature type="binding site" evidence="13">
    <location>
        <position position="381"/>
    </location>
    <ligand>
        <name>Zn(2+)</name>
        <dbReference type="ChEBI" id="CHEBI:29105"/>
        <note>catalytic</note>
    </ligand>
</feature>
<reference evidence="15 16" key="1">
    <citation type="journal article" date="2014" name="BMC Genomics">
        <title>Comparison of environmental and isolate Sulfobacillus genomes reveals diverse carbon, sulfur, nitrogen, and hydrogen metabolisms.</title>
        <authorList>
            <person name="Justice N.B."/>
            <person name="Norman A."/>
            <person name="Brown C.T."/>
            <person name="Singh A."/>
            <person name="Thomas B.C."/>
            <person name="Banfield J.F."/>
        </authorList>
    </citation>
    <scope>NUCLEOTIDE SEQUENCE [LARGE SCALE GENOMIC DNA]</scope>
    <source>
        <strain evidence="15">AMDSBA5</strain>
    </source>
</reference>
<dbReference type="InterPro" id="IPR006195">
    <property type="entry name" value="aa-tRNA-synth_II"/>
</dbReference>
<feature type="domain" description="Aminoacyl-transfer RNA synthetases class-II family profile" evidence="14">
    <location>
        <begin position="262"/>
        <end position="529"/>
    </location>
</feature>
<dbReference type="InterPro" id="IPR002320">
    <property type="entry name" value="Thr-tRNA-ligase_IIa"/>
</dbReference>
<evidence type="ECO:0000256" key="9">
    <source>
        <dbReference type="ARBA" id="ARBA00022884"/>
    </source>
</evidence>
<dbReference type="HAMAP" id="MF_00184">
    <property type="entry name" value="Thr_tRNA_synth"/>
    <property type="match status" value="1"/>
</dbReference>
<evidence type="ECO:0000256" key="12">
    <source>
        <dbReference type="ARBA" id="ARBA00049515"/>
    </source>
</evidence>
<evidence type="ECO:0000256" key="3">
    <source>
        <dbReference type="ARBA" id="ARBA00022555"/>
    </source>
</evidence>
<dbReference type="AlphaFoldDB" id="A0A2T2WTR6"/>
<dbReference type="SUPFAM" id="SSF55186">
    <property type="entry name" value="ThrRS/AlaRS common domain"/>
    <property type="match status" value="1"/>
</dbReference>
<comment type="caution">
    <text evidence="15">The sequence shown here is derived from an EMBL/GenBank/DDBJ whole genome shotgun (WGS) entry which is preliminary data.</text>
</comment>
<dbReference type="Gene3D" id="3.30.980.10">
    <property type="entry name" value="Threonyl-trna Synthetase, Chain A, domain 2"/>
    <property type="match status" value="1"/>
</dbReference>
<keyword evidence="4 13" id="KW-0436">Ligase</keyword>
<comment type="subunit">
    <text evidence="13">Homodimer.</text>
</comment>
<dbReference type="SUPFAM" id="SSF55681">
    <property type="entry name" value="Class II aaRS and biotin synthetases"/>
    <property type="match status" value="1"/>
</dbReference>
<evidence type="ECO:0000256" key="10">
    <source>
        <dbReference type="ARBA" id="ARBA00022917"/>
    </source>
</evidence>
<dbReference type="InterPro" id="IPR012947">
    <property type="entry name" value="tRNA_SAD"/>
</dbReference>
<dbReference type="InterPro" id="IPR047246">
    <property type="entry name" value="ThrRS_anticodon"/>
</dbReference>
<keyword evidence="11 13" id="KW-0030">Aminoacyl-tRNA synthetase</keyword>
<dbReference type="Gene3D" id="3.40.50.800">
    <property type="entry name" value="Anticodon-binding domain"/>
    <property type="match status" value="1"/>
</dbReference>
<keyword evidence="10 13" id="KW-0648">Protein biosynthesis</keyword>
<keyword evidence="5 13" id="KW-0479">Metal-binding</keyword>
<dbReference type="InterPro" id="IPR018163">
    <property type="entry name" value="Thr/Ala-tRNA-synth_IIc_edit"/>
</dbReference>
<dbReference type="FunFam" id="3.30.980.10:FF:000005">
    <property type="entry name" value="Threonyl-tRNA synthetase, mitochondrial"/>
    <property type="match status" value="1"/>
</dbReference>
<dbReference type="InterPro" id="IPR002314">
    <property type="entry name" value="aa-tRNA-synt_IIb"/>
</dbReference>
<dbReference type="InterPro" id="IPR004154">
    <property type="entry name" value="Anticodon-bd"/>
</dbReference>
<dbReference type="FunFam" id="3.30.54.20:FF:000002">
    <property type="entry name" value="Threonine--tRNA ligase"/>
    <property type="match status" value="1"/>
</dbReference>
<sequence>MNDLTVEIHGEVLVKAPGVRPLDFREEMPENALAAWIDGDVVDLNRPLPHGGQLQWLTFEDSSGQRVFRHSSAHLLAQAVKRLWPEAKLGTGPALDDGFYYDIWLPNPLKEDDLQRIEEMMRTIVQENLDIERVELSREEALALFKDRHEDFKLEIIQRIPEGTTISAYRQGEFIDLCSGPHLPSTGLIQAIKLTNVSGAYWRGNENNPMMTRIYGTSFPSQAALQQYMERLEEVKQRDHRRLGPQLDLFSFREEAPGFAFWHPKGFQLYRTLEEFSRRLQSERGYEEVSTPWIYRVGLWQRSGHWDHYRDNMFLMEREDELLGAKPMNCPGHALLFKESIRSYRDLPIRYAEYGPLSRFERSGTLHGLLRVRGFHQDDAHLFVREDQINQEMFGVLDLVDIVFRAFGLPYEVVFSTRPDDYMGSLELWNKAEKDLEAVLHERGIKYQINPGDGAFYGPKLDISAIDSLGRHWQLATVQLDFQLPEKFDLTYVDQDGSEKRPVMIHRAIMGSVERFVGILVEHYGGAFPLWLAPVQVVVIPITDQQLNYAQEIAQKLKRQGLRVEVDARNQKMNYKIREAQLRKIPRMLIVGGRDLENHTVSVRTREEGDIGAKPWPEYIDELVEQAQMPLG</sequence>
<dbReference type="Pfam" id="PF03129">
    <property type="entry name" value="HGTP_anticodon"/>
    <property type="match status" value="1"/>
</dbReference>
<evidence type="ECO:0000256" key="5">
    <source>
        <dbReference type="ARBA" id="ARBA00022723"/>
    </source>
</evidence>
<keyword evidence="3 13" id="KW-0820">tRNA-binding</keyword>
<proteinExistence type="inferred from homology"/>
<evidence type="ECO:0000256" key="4">
    <source>
        <dbReference type="ARBA" id="ARBA00022598"/>
    </source>
</evidence>
<keyword evidence="6 13" id="KW-0547">Nucleotide-binding</keyword>
<dbReference type="SUPFAM" id="SSF52954">
    <property type="entry name" value="Class II aaRS ABD-related"/>
    <property type="match status" value="1"/>
</dbReference>
<keyword evidence="8 13" id="KW-0067">ATP-binding</keyword>
<keyword evidence="2 13" id="KW-0963">Cytoplasm</keyword>